<evidence type="ECO:0000256" key="5">
    <source>
        <dbReference type="ARBA" id="ARBA00048434"/>
    </source>
</evidence>
<reference evidence="8 9" key="1">
    <citation type="journal article" date="2004" name="Nature">
        <title>Genome sequence of the ultrasmall unicellular red alga Cyanidioschyzon merolae 10D.</title>
        <authorList>
            <person name="Matsuzaki M."/>
            <person name="Misumi O."/>
            <person name="Shin-i T."/>
            <person name="Maruyama S."/>
            <person name="Takahara M."/>
            <person name="Miyagishima S."/>
            <person name="Mori T."/>
            <person name="Nishida K."/>
            <person name="Yagisawa F."/>
            <person name="Nishida K."/>
            <person name="Yoshida Y."/>
            <person name="Nishimura Y."/>
            <person name="Nakao S."/>
            <person name="Kobayashi T."/>
            <person name="Momoyama Y."/>
            <person name="Higashiyama T."/>
            <person name="Minoda A."/>
            <person name="Sano M."/>
            <person name="Nomoto H."/>
            <person name="Oishi K."/>
            <person name="Hayashi H."/>
            <person name="Ohta F."/>
            <person name="Nishizaka S."/>
            <person name="Haga S."/>
            <person name="Miura S."/>
            <person name="Morishita T."/>
            <person name="Kabeya Y."/>
            <person name="Terasawa K."/>
            <person name="Suzuki Y."/>
            <person name="Ishii Y."/>
            <person name="Asakawa S."/>
            <person name="Takano H."/>
            <person name="Ohta N."/>
            <person name="Kuroiwa H."/>
            <person name="Tanaka K."/>
            <person name="Shimizu N."/>
            <person name="Sugano S."/>
            <person name="Sato N."/>
            <person name="Nozaki H."/>
            <person name="Ogasawara N."/>
            <person name="Kohara Y."/>
            <person name="Kuroiwa T."/>
        </authorList>
    </citation>
    <scope>NUCLEOTIDE SEQUENCE [LARGE SCALE GENOMIC DNA]</scope>
    <source>
        <strain evidence="8 9">10D</strain>
    </source>
</reference>
<dbReference type="OMA" id="ALQAWFP"/>
<dbReference type="Gene3D" id="3.40.1280.30">
    <property type="match status" value="1"/>
</dbReference>
<dbReference type="GO" id="GO:0005634">
    <property type="term" value="C:nucleus"/>
    <property type="evidence" value="ECO:0007669"/>
    <property type="project" value="TreeGrafter"/>
</dbReference>
<dbReference type="eggNOG" id="KOG2967">
    <property type="taxonomic scope" value="Eukaryota"/>
</dbReference>
<evidence type="ECO:0000256" key="4">
    <source>
        <dbReference type="ARBA" id="ARBA00022691"/>
    </source>
</evidence>
<feature type="compositionally biased region" description="Basic and acidic residues" evidence="6">
    <location>
        <begin position="34"/>
        <end position="46"/>
    </location>
</feature>
<dbReference type="STRING" id="280699.M1V5S9"/>
<gene>
    <name evidence="8" type="ORF">CYME_CMN069C</name>
</gene>
<name>M1V5S9_CYAM1</name>
<evidence type="ECO:0000256" key="1">
    <source>
        <dbReference type="ARBA" id="ARBA00012797"/>
    </source>
</evidence>
<dbReference type="PANTHER" id="PTHR13563:SF13">
    <property type="entry name" value="TRNA METHYLTRANSFERASE 10 HOMOLOG A"/>
    <property type="match status" value="1"/>
</dbReference>
<evidence type="ECO:0000259" key="7">
    <source>
        <dbReference type="PROSITE" id="PS51675"/>
    </source>
</evidence>
<evidence type="ECO:0000256" key="2">
    <source>
        <dbReference type="ARBA" id="ARBA00022603"/>
    </source>
</evidence>
<evidence type="ECO:0000256" key="3">
    <source>
        <dbReference type="ARBA" id="ARBA00022679"/>
    </source>
</evidence>
<evidence type="ECO:0000313" key="9">
    <source>
        <dbReference type="Proteomes" id="UP000007014"/>
    </source>
</evidence>
<dbReference type="HOGENOM" id="CLU_761547_0_0_1"/>
<dbReference type="PROSITE" id="PS51675">
    <property type="entry name" value="SAM_MT_TRM10"/>
    <property type="match status" value="1"/>
</dbReference>
<evidence type="ECO:0000256" key="6">
    <source>
        <dbReference type="SAM" id="MobiDB-lite"/>
    </source>
</evidence>
<reference evidence="8 9" key="2">
    <citation type="journal article" date="2007" name="BMC Biol.">
        <title>A 100%-complete sequence reveals unusually simple genomic features in the hot-spring red alga Cyanidioschyzon merolae.</title>
        <authorList>
            <person name="Nozaki H."/>
            <person name="Takano H."/>
            <person name="Misumi O."/>
            <person name="Terasawa K."/>
            <person name="Matsuzaki M."/>
            <person name="Maruyama S."/>
            <person name="Nishida K."/>
            <person name="Yagisawa F."/>
            <person name="Yoshida Y."/>
            <person name="Fujiwara T."/>
            <person name="Takio S."/>
            <person name="Tamura K."/>
            <person name="Chung S.J."/>
            <person name="Nakamura S."/>
            <person name="Kuroiwa H."/>
            <person name="Tanaka K."/>
            <person name="Sato N."/>
            <person name="Kuroiwa T."/>
        </authorList>
    </citation>
    <scope>NUCLEOTIDE SEQUENCE [LARGE SCALE GENOMIC DNA]</scope>
    <source>
        <strain evidence="8 9">10D</strain>
    </source>
</reference>
<keyword evidence="4" id="KW-0949">S-adenosyl-L-methionine</keyword>
<sequence>MSVPGARVPDLESDRTPSASIPESKKARKRRLRHELYLARRAERRTAAKQRRRQRRQLETSQTLAGLDTTGERQSGETHVTDASTRGLERLIRDYLQCTHSQQISRRFHCIVDLGASALLTSKELRKSIIQLRQMYVVNRRLVREALLRKQEHICTFQVTICGLDTRALDIRSQVFGEEALRWPSITWTSSDLASYLAETAGAIDAVVLTADATQTLMQVEPNTLYILGGIVDRNRLKGLMLERAQTLGLPARRLPLELLPSWRGSPVLTTCHAFEALARVAAGQSWSQALNEVLPQRKRSPAASRAEVACLNATGSQVNCERSTSPDSLPDGNDSVQSTRTREQAVVSGGTSWTLDPSDTSAA</sequence>
<comment type="catalytic activity">
    <reaction evidence="5">
        <text>guanosine(9) in tRNA + S-adenosyl-L-methionine = N(1)-methylguanosine(9) in tRNA + S-adenosyl-L-homocysteine + H(+)</text>
        <dbReference type="Rhea" id="RHEA:43156"/>
        <dbReference type="Rhea" id="RHEA-COMP:10367"/>
        <dbReference type="Rhea" id="RHEA-COMP:10368"/>
        <dbReference type="ChEBI" id="CHEBI:15378"/>
        <dbReference type="ChEBI" id="CHEBI:57856"/>
        <dbReference type="ChEBI" id="CHEBI:59789"/>
        <dbReference type="ChEBI" id="CHEBI:73542"/>
        <dbReference type="ChEBI" id="CHEBI:74269"/>
        <dbReference type="EC" id="2.1.1.221"/>
    </reaction>
</comment>
<dbReference type="GO" id="GO:0000049">
    <property type="term" value="F:tRNA binding"/>
    <property type="evidence" value="ECO:0007669"/>
    <property type="project" value="TreeGrafter"/>
</dbReference>
<dbReference type="EMBL" id="AP006496">
    <property type="protein sequence ID" value="BAM81200.1"/>
    <property type="molecule type" value="Genomic_DNA"/>
</dbReference>
<dbReference type="RefSeq" id="XP_005537236.1">
    <property type="nucleotide sequence ID" value="XM_005537179.1"/>
</dbReference>
<feature type="compositionally biased region" description="Polar residues" evidence="6">
    <location>
        <begin position="350"/>
        <end position="364"/>
    </location>
</feature>
<dbReference type="InterPro" id="IPR007356">
    <property type="entry name" value="tRNA_m1G_MeTrfase_euk"/>
</dbReference>
<dbReference type="EC" id="2.1.1.221" evidence="1"/>
<dbReference type="OrthoDB" id="278300at2759"/>
<feature type="domain" description="SAM-dependent MTase TRM10-type" evidence="7">
    <location>
        <begin position="96"/>
        <end position="302"/>
    </location>
</feature>
<keyword evidence="9" id="KW-1185">Reference proteome</keyword>
<organism evidence="8 9">
    <name type="scientific">Cyanidioschyzon merolae (strain NIES-3377 / 10D)</name>
    <name type="common">Unicellular red alga</name>
    <dbReference type="NCBI Taxonomy" id="280699"/>
    <lineage>
        <taxon>Eukaryota</taxon>
        <taxon>Rhodophyta</taxon>
        <taxon>Bangiophyceae</taxon>
        <taxon>Cyanidiales</taxon>
        <taxon>Cyanidiaceae</taxon>
        <taxon>Cyanidioschyzon</taxon>
    </lineage>
</organism>
<dbReference type="Gramene" id="CMN069CT">
    <property type="protein sequence ID" value="CMN069CT"/>
    <property type="gene ID" value="CMN069C"/>
</dbReference>
<feature type="region of interest" description="Disordered" evidence="6">
    <location>
        <begin position="1"/>
        <end position="83"/>
    </location>
</feature>
<accession>M1V5S9</accession>
<protein>
    <recommendedName>
        <fullName evidence="1">tRNA (guanine(9)-N(1))-methyltransferase</fullName>
        <ecNumber evidence="1">2.1.1.221</ecNumber>
    </recommendedName>
</protein>
<dbReference type="InterPro" id="IPR038459">
    <property type="entry name" value="MT_TRM10-typ_sf"/>
</dbReference>
<keyword evidence="2" id="KW-0489">Methyltransferase</keyword>
<dbReference type="Proteomes" id="UP000007014">
    <property type="component" value="Chromosome 14"/>
</dbReference>
<dbReference type="InterPro" id="IPR028564">
    <property type="entry name" value="MT_TRM10-typ"/>
</dbReference>
<feature type="compositionally biased region" description="Basic and acidic residues" evidence="6">
    <location>
        <begin position="70"/>
        <end position="80"/>
    </location>
</feature>
<dbReference type="PANTHER" id="PTHR13563">
    <property type="entry name" value="TRNA (GUANINE-9-) METHYLTRANSFERASE"/>
    <property type="match status" value="1"/>
</dbReference>
<dbReference type="KEGG" id="cme:CYME_CMN069C"/>
<dbReference type="GO" id="GO:0002939">
    <property type="term" value="P:tRNA N1-guanine methylation"/>
    <property type="evidence" value="ECO:0007669"/>
    <property type="project" value="TreeGrafter"/>
</dbReference>
<keyword evidence="3" id="KW-0808">Transferase</keyword>
<dbReference type="CDD" id="cd18089">
    <property type="entry name" value="SPOUT_Trm10-like"/>
    <property type="match status" value="1"/>
</dbReference>
<dbReference type="AlphaFoldDB" id="M1V5S9"/>
<evidence type="ECO:0000313" key="8">
    <source>
        <dbReference type="EMBL" id="BAM81200.1"/>
    </source>
</evidence>
<dbReference type="GeneID" id="16995309"/>
<feature type="region of interest" description="Disordered" evidence="6">
    <location>
        <begin position="320"/>
        <end position="364"/>
    </location>
</feature>
<dbReference type="GO" id="GO:0052905">
    <property type="term" value="F:tRNA (guanosine(9)-N1)-methyltransferase activity"/>
    <property type="evidence" value="ECO:0007669"/>
    <property type="project" value="UniProtKB-EC"/>
</dbReference>
<proteinExistence type="predicted"/>